<dbReference type="OrthoDB" id="9950073at2759"/>
<dbReference type="GeneID" id="105447171"/>
<sequence>MGNDQSNFDDLKRRQIEHERKTEKEKKELWNKWLIAEKEQKEQKMLHEAELQRERAKIETELKRQEEAKKMKLKEGQEFLRTEHLKREKAMRKAIEEEEQMKAQILHEEKRTSEERKTKELDKLRDEVPNLKPGDSIEFPNEDTTFAKELNVGLYGTTGIGKSSFINSLKFALKGELTELTMEQTSTDNFHGGNTVRRLPVRITKYLTFIDNRGVGAEDLETIDASNEIISQLEGRSSFAEKVEWRKESSSKKTLVNEEKQIHCTVLVFDAQNPQSVYTVLSKLVTEIFEWQGRYPIGVITHVDVATPDQLENMYVVLNSAGLVDTYEVANITRERKELSLDHQLNMLKLMKRCIKEGDRIFALRGRIERMEVQQAEEREREAEEVRLTQARFERERVEAQQAKEEEDARIAKEKKEALQKKIDAEVELVLQEKFEKDRLAREAREAIEAREAREAKKNKIFVSLAALVVLLVSIWWAVE</sequence>
<evidence type="ECO:0000256" key="3">
    <source>
        <dbReference type="SAM" id="Phobius"/>
    </source>
</evidence>
<protein>
    <recommendedName>
        <fullName evidence="6">G domain-containing protein</fullName>
    </recommendedName>
</protein>
<dbReference type="Proteomes" id="UP000007110">
    <property type="component" value="Unassembled WGS sequence"/>
</dbReference>
<feature type="transmembrane region" description="Helical" evidence="3">
    <location>
        <begin position="461"/>
        <end position="479"/>
    </location>
</feature>
<name>A0A7M7HMY6_STRPU</name>
<reference evidence="5" key="1">
    <citation type="submission" date="2015-02" db="EMBL/GenBank/DDBJ databases">
        <title>Genome sequencing for Strongylocentrotus purpuratus.</title>
        <authorList>
            <person name="Murali S."/>
            <person name="Liu Y."/>
            <person name="Vee V."/>
            <person name="English A."/>
            <person name="Wang M."/>
            <person name="Skinner E."/>
            <person name="Han Y."/>
            <person name="Muzny D.M."/>
            <person name="Worley K.C."/>
            <person name="Gibbs R.A."/>
        </authorList>
    </citation>
    <scope>NUCLEOTIDE SEQUENCE</scope>
</reference>
<dbReference type="RefSeq" id="XP_011683226.1">
    <property type="nucleotide sequence ID" value="XM_011684924.2"/>
</dbReference>
<feature type="region of interest" description="Disordered" evidence="2">
    <location>
        <begin position="1"/>
        <end position="25"/>
    </location>
</feature>
<organism evidence="4 5">
    <name type="scientific">Strongylocentrotus purpuratus</name>
    <name type="common">Purple sea urchin</name>
    <dbReference type="NCBI Taxonomy" id="7668"/>
    <lineage>
        <taxon>Eukaryota</taxon>
        <taxon>Metazoa</taxon>
        <taxon>Echinodermata</taxon>
        <taxon>Eleutherozoa</taxon>
        <taxon>Echinozoa</taxon>
        <taxon>Echinoidea</taxon>
        <taxon>Euechinoidea</taxon>
        <taxon>Echinacea</taxon>
        <taxon>Camarodonta</taxon>
        <taxon>Echinidea</taxon>
        <taxon>Strongylocentrotidae</taxon>
        <taxon>Strongylocentrotus</taxon>
    </lineage>
</organism>
<keyword evidence="3" id="KW-0472">Membrane</keyword>
<evidence type="ECO:0000256" key="2">
    <source>
        <dbReference type="SAM" id="MobiDB-lite"/>
    </source>
</evidence>
<dbReference type="KEGG" id="spu:105447171"/>
<keyword evidence="3" id="KW-1133">Transmembrane helix</keyword>
<dbReference type="InterPro" id="IPR027417">
    <property type="entry name" value="P-loop_NTPase"/>
</dbReference>
<dbReference type="InParanoid" id="A0A7M7HMY6"/>
<feature type="coiled-coil region" evidence="1">
    <location>
        <begin position="376"/>
        <end position="460"/>
    </location>
</feature>
<keyword evidence="1" id="KW-0175">Coiled coil</keyword>
<evidence type="ECO:0008006" key="6">
    <source>
        <dbReference type="Google" id="ProtNLM"/>
    </source>
</evidence>
<dbReference type="PANTHER" id="PTHR14241:SF32">
    <property type="entry name" value="VWFA DOMAIN-CONTAINING PROTEIN-RELATED"/>
    <property type="match status" value="1"/>
</dbReference>
<accession>A0A7M7HMY6</accession>
<proteinExistence type="predicted"/>
<dbReference type="SUPFAM" id="SSF52540">
    <property type="entry name" value="P-loop containing nucleoside triphosphate hydrolases"/>
    <property type="match status" value="1"/>
</dbReference>
<evidence type="ECO:0000313" key="4">
    <source>
        <dbReference type="EnsemblMetazoa" id="XP_011683226"/>
    </source>
</evidence>
<reference evidence="4" key="2">
    <citation type="submission" date="2021-01" db="UniProtKB">
        <authorList>
            <consortium name="EnsemblMetazoa"/>
        </authorList>
    </citation>
    <scope>IDENTIFICATION</scope>
</reference>
<dbReference type="EnsemblMetazoa" id="XM_011684924">
    <property type="protein sequence ID" value="XP_011683226"/>
    <property type="gene ID" value="LOC105447171"/>
</dbReference>
<dbReference type="Gene3D" id="3.40.50.300">
    <property type="entry name" value="P-loop containing nucleotide triphosphate hydrolases"/>
    <property type="match status" value="1"/>
</dbReference>
<evidence type="ECO:0000313" key="5">
    <source>
        <dbReference type="Proteomes" id="UP000007110"/>
    </source>
</evidence>
<dbReference type="PANTHER" id="PTHR14241">
    <property type="entry name" value="INTERFERON-INDUCED PROTEIN 44"/>
    <property type="match status" value="1"/>
</dbReference>
<feature type="coiled-coil region" evidence="1">
    <location>
        <begin position="37"/>
        <end position="127"/>
    </location>
</feature>
<feature type="compositionally biased region" description="Basic and acidic residues" evidence="2">
    <location>
        <begin position="9"/>
        <end position="25"/>
    </location>
</feature>
<keyword evidence="5" id="KW-1185">Reference proteome</keyword>
<evidence type="ECO:0000256" key="1">
    <source>
        <dbReference type="SAM" id="Coils"/>
    </source>
</evidence>
<keyword evidence="3" id="KW-0812">Transmembrane</keyword>
<dbReference type="AlphaFoldDB" id="A0A7M7HMY6"/>